<evidence type="ECO:0000256" key="2">
    <source>
        <dbReference type="SAM" id="MobiDB-lite"/>
    </source>
</evidence>
<dbReference type="SUPFAM" id="SSF53335">
    <property type="entry name" value="S-adenosyl-L-methionine-dependent methyltransferases"/>
    <property type="match status" value="1"/>
</dbReference>
<feature type="compositionally biased region" description="Polar residues" evidence="2">
    <location>
        <begin position="18"/>
        <end position="36"/>
    </location>
</feature>
<accession>A0A8H6D3Q1</accession>
<dbReference type="EMBL" id="JAAOAN010000636">
    <property type="protein sequence ID" value="KAF5702210.1"/>
    <property type="molecule type" value="Genomic_DNA"/>
</dbReference>
<dbReference type="CDD" id="cd02440">
    <property type="entry name" value="AdoMet_MTases"/>
    <property type="match status" value="1"/>
</dbReference>
<comment type="similarity">
    <text evidence="1">Belongs to the methyltransferase superfamily. LaeA methyltransferase family.</text>
</comment>
<dbReference type="AlphaFoldDB" id="A0A8H6D3Q1"/>
<dbReference type="PANTHER" id="PTHR43591">
    <property type="entry name" value="METHYLTRANSFERASE"/>
    <property type="match status" value="1"/>
</dbReference>
<dbReference type="PANTHER" id="PTHR43591:SF31">
    <property type="entry name" value="LAEA-LIKE, PUTATIVE (AFU_ORTHOLOGUE AFUA_8G01930)-RELATED"/>
    <property type="match status" value="1"/>
</dbReference>
<name>A0A8H6D3Q1_9HYPO</name>
<evidence type="ECO:0000313" key="4">
    <source>
        <dbReference type="Proteomes" id="UP000544331"/>
    </source>
</evidence>
<dbReference type="GO" id="GO:0008168">
    <property type="term" value="F:methyltransferase activity"/>
    <property type="evidence" value="ECO:0007669"/>
    <property type="project" value="TreeGrafter"/>
</dbReference>
<gene>
    <name evidence="3" type="ORF">FMUND_13587</name>
</gene>
<sequence length="600" mass="67909">MAETTRNTGGLTAPPNSPTQRATTPPSCDEIQSSPRTAPIPATWMRERLEDGRPQSRSFAPVPSLCQPVTLEDNNIALSRGNNGHQVDDETRYASVTLALKDDLSPNNSPPLNHLLIRFNQNALLACGLSNYSTPSNVFALWDVQYLDQYGVEVYTWYLLAFTELSTSKQRKRYESNAQWLELRLRDLQAHLELRDYAVLEAEFSDRQTPEGMTTRSMLCQLQRFQEVTLSDFAHWPSEAYNDAVAIFLTKCLARLRFAASLTALQEDPLLAQLSGGTSAEITENNVAQLRRNWSPLELGNKAVEETASSTASLRSSILDYRHENGRTYHRFKDGKYNLPNDEPENERLDLQHHLFLLTFDNKLGLAPPNLPGSKVERVPDVGTGTGICTIDFADDHPEAELTSVPANVEFQIDDIDEEWDYSAPFTYIHSRMMNMSIQNWEDYLRKIFDNLTPGGYVELQDGDAVMESDDGTLTKEHALSKWCNLLREASDKLGRPCIPTKELKNIMGKVGFTNIVETRFKWPSNCWPKDKRYKGLGAWNNENTRLVLESVTFAPLTRGLDWAIEEVNVLLANVRKELNDPSIHAYWPICSVYGRKPEV</sequence>
<reference evidence="3 4" key="1">
    <citation type="submission" date="2020-05" db="EMBL/GenBank/DDBJ databases">
        <title>Identification and distribution of gene clusters putatively required for synthesis of sphingolipid metabolism inhibitors in phylogenetically diverse species of the filamentous fungus Fusarium.</title>
        <authorList>
            <person name="Kim H.-S."/>
            <person name="Busman M."/>
            <person name="Brown D.W."/>
            <person name="Divon H."/>
            <person name="Uhlig S."/>
            <person name="Proctor R.H."/>
        </authorList>
    </citation>
    <scope>NUCLEOTIDE SEQUENCE [LARGE SCALE GENOMIC DNA]</scope>
    <source>
        <strain evidence="3 4">NRRL 66235</strain>
    </source>
</reference>
<dbReference type="Pfam" id="PF13489">
    <property type="entry name" value="Methyltransf_23"/>
    <property type="match status" value="1"/>
</dbReference>
<organism evidence="3 4">
    <name type="scientific">Fusarium mundagurra</name>
    <dbReference type="NCBI Taxonomy" id="1567541"/>
    <lineage>
        <taxon>Eukaryota</taxon>
        <taxon>Fungi</taxon>
        <taxon>Dikarya</taxon>
        <taxon>Ascomycota</taxon>
        <taxon>Pezizomycotina</taxon>
        <taxon>Sordariomycetes</taxon>
        <taxon>Hypocreomycetidae</taxon>
        <taxon>Hypocreales</taxon>
        <taxon>Nectriaceae</taxon>
        <taxon>Fusarium</taxon>
        <taxon>Fusarium fujikuroi species complex</taxon>
    </lineage>
</organism>
<proteinExistence type="inferred from homology"/>
<keyword evidence="4" id="KW-1185">Reference proteome</keyword>
<feature type="compositionally biased region" description="Polar residues" evidence="2">
    <location>
        <begin position="1"/>
        <end position="10"/>
    </location>
</feature>
<protein>
    <recommendedName>
        <fullName evidence="5">Methyltransferase</fullName>
    </recommendedName>
</protein>
<evidence type="ECO:0000256" key="1">
    <source>
        <dbReference type="ARBA" id="ARBA00038158"/>
    </source>
</evidence>
<dbReference type="Proteomes" id="UP000544331">
    <property type="component" value="Unassembled WGS sequence"/>
</dbReference>
<evidence type="ECO:0000313" key="3">
    <source>
        <dbReference type="EMBL" id="KAF5702210.1"/>
    </source>
</evidence>
<feature type="region of interest" description="Disordered" evidence="2">
    <location>
        <begin position="1"/>
        <end position="43"/>
    </location>
</feature>
<dbReference type="Gene3D" id="3.40.50.150">
    <property type="entry name" value="Vaccinia Virus protein VP39"/>
    <property type="match status" value="1"/>
</dbReference>
<evidence type="ECO:0008006" key="5">
    <source>
        <dbReference type="Google" id="ProtNLM"/>
    </source>
</evidence>
<dbReference type="InterPro" id="IPR029063">
    <property type="entry name" value="SAM-dependent_MTases_sf"/>
</dbReference>
<comment type="caution">
    <text evidence="3">The sequence shown here is derived from an EMBL/GenBank/DDBJ whole genome shotgun (WGS) entry which is preliminary data.</text>
</comment>
<dbReference type="OrthoDB" id="2013972at2759"/>